<evidence type="ECO:0000313" key="3">
    <source>
        <dbReference type="EMBL" id="MDY5146987.1"/>
    </source>
</evidence>
<dbReference type="InterPro" id="IPR045931">
    <property type="entry name" value="DUF6350"/>
</dbReference>
<gene>
    <name evidence="3" type="ORF">R6P33_08165</name>
</gene>
<name>A0ABU5GFA4_9ACTO</name>
<feature type="transmembrane region" description="Helical" evidence="2">
    <location>
        <begin position="168"/>
        <end position="189"/>
    </location>
</feature>
<accession>A0ABU5GFA4</accession>
<feature type="transmembrane region" description="Helical" evidence="2">
    <location>
        <begin position="128"/>
        <end position="147"/>
    </location>
</feature>
<protein>
    <submittedName>
        <fullName evidence="3">DUF6350 family protein</fullName>
    </submittedName>
</protein>
<reference evidence="3 4" key="1">
    <citation type="submission" date="2023-10" db="EMBL/GenBank/DDBJ databases">
        <title>Whole Genome based description of the genera Actinobaculum and Actinotignum reveals a complex phylogenetic relationship within the species included in the genus Actinotignum.</title>
        <authorList>
            <person name="Jensen C.S."/>
            <person name="Dargis R."/>
            <person name="Kemp M."/>
            <person name="Christensen J.J."/>
        </authorList>
    </citation>
    <scope>NUCLEOTIDE SEQUENCE [LARGE SCALE GENOMIC DNA]</scope>
    <source>
        <strain evidence="3 4">SLA_B089</strain>
    </source>
</reference>
<feature type="region of interest" description="Disordered" evidence="1">
    <location>
        <begin position="371"/>
        <end position="479"/>
    </location>
</feature>
<comment type="caution">
    <text evidence="3">The sequence shown here is derived from an EMBL/GenBank/DDBJ whole genome shotgun (WGS) entry which is preliminary data.</text>
</comment>
<feature type="compositionally biased region" description="Basic and acidic residues" evidence="1">
    <location>
        <begin position="470"/>
        <end position="479"/>
    </location>
</feature>
<organism evidence="3 4">
    <name type="scientific">Actinotignum timonense</name>
    <dbReference type="NCBI Taxonomy" id="1870995"/>
    <lineage>
        <taxon>Bacteria</taxon>
        <taxon>Bacillati</taxon>
        <taxon>Actinomycetota</taxon>
        <taxon>Actinomycetes</taxon>
        <taxon>Actinomycetales</taxon>
        <taxon>Actinomycetaceae</taxon>
        <taxon>Actinotignum</taxon>
    </lineage>
</organism>
<feature type="transmembrane region" description="Helical" evidence="2">
    <location>
        <begin position="195"/>
        <end position="216"/>
    </location>
</feature>
<keyword evidence="2" id="KW-0812">Transmembrane</keyword>
<proteinExistence type="predicted"/>
<dbReference type="Pfam" id="PF19877">
    <property type="entry name" value="DUF6350"/>
    <property type="match status" value="1"/>
</dbReference>
<feature type="transmembrane region" description="Helical" evidence="2">
    <location>
        <begin position="328"/>
        <end position="349"/>
    </location>
</feature>
<dbReference type="Proteomes" id="UP001284901">
    <property type="component" value="Unassembled WGS sequence"/>
</dbReference>
<feature type="transmembrane region" description="Helical" evidence="2">
    <location>
        <begin position="55"/>
        <end position="88"/>
    </location>
</feature>
<dbReference type="RefSeq" id="WP_320754551.1">
    <property type="nucleotide sequence ID" value="NZ_JAWNFY010000025.1"/>
</dbReference>
<feature type="transmembrane region" description="Helical" evidence="2">
    <location>
        <begin position="263"/>
        <end position="283"/>
    </location>
</feature>
<keyword evidence="2" id="KW-0472">Membrane</keyword>
<feature type="compositionally biased region" description="Low complexity" evidence="1">
    <location>
        <begin position="382"/>
        <end position="463"/>
    </location>
</feature>
<sequence length="479" mass="49042">MLTYSRRVALALAVIQPVVLTWITVVLICLLGYTLTAASPLLGDVTWQGAARLGGSLWLLALGTPLVTAGGHIGLMPLLLTALIAWLTVRFLRAIVVEDWWDVAIATLSGAGSAGVICLLSLPQSSLLHALVGGAVLGFAASQCAWLERPAWPGVAILERGWRLIAPLAATLAAVSLLLVLTAAVLGFGRAQALHAAYLTDLTGTILFTLTQLLFAPALAVWALAYVTGAGFTVGSGAVFSALGGSFAPIPGLPVFGLLPDPALRPAWLLIIPILTGLAWGIIRSLRPRDWVSAAVGALELLVLVALAGQFATGGIGPGRMLEVGTRAPLLTGCVALTVLLPFALGYGARDFWTWVRALWERYRVRRALRPAPAKQNDDAAHSAAPTSATTAAPGGDAAPEQAAVETAAAPGGESALTADASTTAPTAATAPAAPAVTAAPAAPATTLHSVPTAATAAEPASSQPDAADWEERGKSEEK</sequence>
<dbReference type="EMBL" id="JAWNFY010000025">
    <property type="protein sequence ID" value="MDY5146987.1"/>
    <property type="molecule type" value="Genomic_DNA"/>
</dbReference>
<evidence type="ECO:0000256" key="2">
    <source>
        <dbReference type="SAM" id="Phobius"/>
    </source>
</evidence>
<keyword evidence="2" id="KW-1133">Transmembrane helix</keyword>
<evidence type="ECO:0000313" key="4">
    <source>
        <dbReference type="Proteomes" id="UP001284901"/>
    </source>
</evidence>
<feature type="transmembrane region" description="Helical" evidence="2">
    <location>
        <begin position="12"/>
        <end position="35"/>
    </location>
</feature>
<keyword evidence="4" id="KW-1185">Reference proteome</keyword>
<feature type="transmembrane region" description="Helical" evidence="2">
    <location>
        <begin position="295"/>
        <end position="316"/>
    </location>
</feature>
<feature type="transmembrane region" description="Helical" evidence="2">
    <location>
        <begin position="100"/>
        <end position="122"/>
    </location>
</feature>
<evidence type="ECO:0000256" key="1">
    <source>
        <dbReference type="SAM" id="MobiDB-lite"/>
    </source>
</evidence>
<feature type="transmembrane region" description="Helical" evidence="2">
    <location>
        <begin position="223"/>
        <end position="243"/>
    </location>
</feature>